<dbReference type="GO" id="GO:0022857">
    <property type="term" value="F:transmembrane transporter activity"/>
    <property type="evidence" value="ECO:0007669"/>
    <property type="project" value="InterPro"/>
</dbReference>
<evidence type="ECO:0000313" key="9">
    <source>
        <dbReference type="Proteomes" id="UP000036367"/>
    </source>
</evidence>
<dbReference type="GO" id="GO:0046677">
    <property type="term" value="P:response to antibiotic"/>
    <property type="evidence" value="ECO:0007669"/>
    <property type="project" value="TreeGrafter"/>
</dbReference>
<dbReference type="Proteomes" id="UP000036367">
    <property type="component" value="Unassembled WGS sequence"/>
</dbReference>
<dbReference type="STRING" id="595434.RISK_005895"/>
<feature type="coiled-coil region" evidence="3">
    <location>
        <begin position="128"/>
        <end position="207"/>
    </location>
</feature>
<evidence type="ECO:0000256" key="1">
    <source>
        <dbReference type="ARBA" id="ARBA00004196"/>
    </source>
</evidence>
<dbReference type="GO" id="GO:0005886">
    <property type="term" value="C:plasma membrane"/>
    <property type="evidence" value="ECO:0007669"/>
    <property type="project" value="TreeGrafter"/>
</dbReference>
<keyword evidence="9" id="KW-1185">Reference proteome</keyword>
<dbReference type="SUPFAM" id="SSF111369">
    <property type="entry name" value="HlyD-like secretion proteins"/>
    <property type="match status" value="1"/>
</dbReference>
<reference evidence="8" key="1">
    <citation type="submission" date="2015-05" db="EMBL/GenBank/DDBJ databases">
        <title>Permanent draft genome of Rhodopirellula islandicus K833.</title>
        <authorList>
            <person name="Kizina J."/>
            <person name="Richter M."/>
            <person name="Glockner F.O."/>
            <person name="Harder J."/>
        </authorList>
    </citation>
    <scope>NUCLEOTIDE SEQUENCE [LARGE SCALE GENOMIC DNA]</scope>
    <source>
        <strain evidence="8">K833</strain>
    </source>
</reference>
<feature type="compositionally biased region" description="Low complexity" evidence="4">
    <location>
        <begin position="435"/>
        <end position="454"/>
    </location>
</feature>
<dbReference type="Gene3D" id="2.40.30.170">
    <property type="match status" value="1"/>
</dbReference>
<dbReference type="Pfam" id="PF25944">
    <property type="entry name" value="Beta-barrel_RND"/>
    <property type="match status" value="1"/>
</dbReference>
<comment type="similarity">
    <text evidence="2">Belongs to the membrane fusion protein (MFP) (TC 8.A.1) family.</text>
</comment>
<feature type="domain" description="Multidrug resistance protein MdtA-like C-terminal permuted SH3" evidence="7">
    <location>
        <begin position="344"/>
        <end position="405"/>
    </location>
</feature>
<dbReference type="FunFam" id="2.40.420.20:FF:000001">
    <property type="entry name" value="Efflux RND transporter periplasmic adaptor subunit"/>
    <property type="match status" value="1"/>
</dbReference>
<dbReference type="PANTHER" id="PTHR30158">
    <property type="entry name" value="ACRA/E-RELATED COMPONENT OF DRUG EFFLUX TRANSPORTER"/>
    <property type="match status" value="1"/>
</dbReference>
<comment type="subcellular location">
    <subcellularLocation>
        <location evidence="1">Cell envelope</location>
    </subcellularLocation>
</comment>
<dbReference type="Gene3D" id="2.40.50.100">
    <property type="match status" value="1"/>
</dbReference>
<feature type="domain" description="Multidrug resistance protein MdtA-like beta-barrel" evidence="6">
    <location>
        <begin position="269"/>
        <end position="339"/>
    </location>
</feature>
<keyword evidence="3" id="KW-0175">Coiled coil</keyword>
<dbReference type="InterPro" id="IPR058625">
    <property type="entry name" value="MdtA-like_BSH"/>
</dbReference>
<evidence type="ECO:0000313" key="8">
    <source>
        <dbReference type="EMBL" id="KLU02069.1"/>
    </source>
</evidence>
<dbReference type="PROSITE" id="PS51257">
    <property type="entry name" value="PROKAR_LIPOPROTEIN"/>
    <property type="match status" value="1"/>
</dbReference>
<dbReference type="NCBIfam" id="TIGR01730">
    <property type="entry name" value="RND_mfp"/>
    <property type="match status" value="1"/>
</dbReference>
<organism evidence="8 9">
    <name type="scientific">Rhodopirellula islandica</name>
    <dbReference type="NCBI Taxonomy" id="595434"/>
    <lineage>
        <taxon>Bacteria</taxon>
        <taxon>Pseudomonadati</taxon>
        <taxon>Planctomycetota</taxon>
        <taxon>Planctomycetia</taxon>
        <taxon>Pirellulales</taxon>
        <taxon>Pirellulaceae</taxon>
        <taxon>Rhodopirellula</taxon>
    </lineage>
</organism>
<dbReference type="GO" id="GO:0030313">
    <property type="term" value="C:cell envelope"/>
    <property type="evidence" value="ECO:0007669"/>
    <property type="project" value="UniProtKB-SubCell"/>
</dbReference>
<feature type="compositionally biased region" description="Polar residues" evidence="4">
    <location>
        <begin position="410"/>
        <end position="425"/>
    </location>
</feature>
<protein>
    <submittedName>
        <fullName evidence="8">Secretion protein HlyD</fullName>
    </submittedName>
</protein>
<dbReference type="AlphaFoldDB" id="A0A0J1E985"/>
<evidence type="ECO:0000256" key="4">
    <source>
        <dbReference type="SAM" id="MobiDB-lite"/>
    </source>
</evidence>
<dbReference type="Pfam" id="PF25917">
    <property type="entry name" value="BSH_RND"/>
    <property type="match status" value="1"/>
</dbReference>
<proteinExistence type="inferred from homology"/>
<feature type="domain" description="Multidrug resistance protein MdtA-like barrel-sandwich hybrid" evidence="5">
    <location>
        <begin position="73"/>
        <end position="244"/>
    </location>
</feature>
<evidence type="ECO:0000259" key="5">
    <source>
        <dbReference type="Pfam" id="PF25917"/>
    </source>
</evidence>
<evidence type="ECO:0000256" key="3">
    <source>
        <dbReference type="SAM" id="Coils"/>
    </source>
</evidence>
<dbReference type="PATRIC" id="fig|595434.4.peg.5597"/>
<dbReference type="PANTHER" id="PTHR30158:SF10">
    <property type="entry name" value="CATION EFFLUX PUMP"/>
    <property type="match status" value="1"/>
</dbReference>
<dbReference type="InterPro" id="IPR058626">
    <property type="entry name" value="MdtA-like_b-barrel"/>
</dbReference>
<dbReference type="EMBL" id="LECT01000046">
    <property type="protein sequence ID" value="KLU02069.1"/>
    <property type="molecule type" value="Genomic_DNA"/>
</dbReference>
<accession>A0A0J1E985</accession>
<sequence length="475" mass="50687">MLARVSMAARQANGLRSLASLLLAPLCWLSLIGCTPAVNEYQAPPPPDVTTANPVQQSLTIFIEENGETEAVEQADVRARVGGFVEELSFEPGQFVNEDQELYRIEPDTYQANRNAAAASVEAAKASIQVSEAALASALASVQKAENDLKREQRLKASNAGSQATFDAAVAARDSAMAQAKAAEANIEADKAKLLQAQAQLAQAELDLKYTVVRAPIEGRVSKTQVKLGNLVQVGSTLATIVDQRKIFANFSISDRKLLELVEARPETEEPADSPEDWSKIPVYLQRDGDSGQWLSGKLDYVDQRGIDQKTGTFGLRADFDNQDGKLLPGMFVIIRLPVREIENAILIPERAIVRNQTGSYVMLVGSENQIEQREITVGQTLDGWALVKEGLSADDTFVLEGLQRARPGSTVSPKPTELSTQGSPMLQAAIDSNAGAATSGAATSGAPTSGAAAEPTHTVNPTDDEPVSDSSTAD</sequence>
<name>A0A0J1E985_RHOIS</name>
<evidence type="ECO:0000259" key="6">
    <source>
        <dbReference type="Pfam" id="PF25944"/>
    </source>
</evidence>
<dbReference type="Gene3D" id="2.40.420.20">
    <property type="match status" value="1"/>
</dbReference>
<evidence type="ECO:0000259" key="7">
    <source>
        <dbReference type="Pfam" id="PF25967"/>
    </source>
</evidence>
<dbReference type="InterPro" id="IPR006143">
    <property type="entry name" value="RND_pump_MFP"/>
</dbReference>
<comment type="caution">
    <text evidence="8">The sequence shown here is derived from an EMBL/GenBank/DDBJ whole genome shotgun (WGS) entry which is preliminary data.</text>
</comment>
<dbReference type="InterPro" id="IPR058627">
    <property type="entry name" value="MdtA-like_C"/>
</dbReference>
<dbReference type="Pfam" id="PF25967">
    <property type="entry name" value="RND-MFP_C"/>
    <property type="match status" value="1"/>
</dbReference>
<feature type="region of interest" description="Disordered" evidence="4">
    <location>
        <begin position="405"/>
        <end position="475"/>
    </location>
</feature>
<dbReference type="Gene3D" id="1.10.287.470">
    <property type="entry name" value="Helix hairpin bin"/>
    <property type="match status" value="1"/>
</dbReference>
<gene>
    <name evidence="8" type="ORF">RISK_005895</name>
</gene>
<evidence type="ECO:0000256" key="2">
    <source>
        <dbReference type="ARBA" id="ARBA00009477"/>
    </source>
</evidence>